<reference evidence="2" key="1">
    <citation type="submission" date="2024-06" db="EMBL/GenBank/DDBJ databases">
        <title>Multi-omics analyses provide insights into the biosynthesis of the anticancer antibiotic pleurotin in Hohenbuehelia grisea.</title>
        <authorList>
            <person name="Weaver J.A."/>
            <person name="Alberti F."/>
        </authorList>
    </citation>
    <scope>NUCLEOTIDE SEQUENCE [LARGE SCALE GENOMIC DNA]</scope>
    <source>
        <strain evidence="2">T-177</strain>
    </source>
</reference>
<evidence type="ECO:0000313" key="2">
    <source>
        <dbReference type="Proteomes" id="UP001556367"/>
    </source>
</evidence>
<evidence type="ECO:0000313" key="1">
    <source>
        <dbReference type="EMBL" id="KAL0952230.1"/>
    </source>
</evidence>
<dbReference type="EMBL" id="JASNQZ010000010">
    <property type="protein sequence ID" value="KAL0952230.1"/>
    <property type="molecule type" value="Genomic_DNA"/>
</dbReference>
<protein>
    <submittedName>
        <fullName evidence="1">Uncharacterized protein</fullName>
    </submittedName>
</protein>
<accession>A0ABR3J9R4</accession>
<name>A0ABR3J9R4_9AGAR</name>
<proteinExistence type="predicted"/>
<sequence length="97" mass="10966">MGEESFTIARAPTFVHGAATDDDTSRVQWCQSRARAMRWSEEAELLQEEMCRVSRFFDWHAGWWLEQQGSVLGDAAQCQGPAGIRTESARLIYSILA</sequence>
<organism evidence="1 2">
    <name type="scientific">Hohenbuehelia grisea</name>
    <dbReference type="NCBI Taxonomy" id="104357"/>
    <lineage>
        <taxon>Eukaryota</taxon>
        <taxon>Fungi</taxon>
        <taxon>Dikarya</taxon>
        <taxon>Basidiomycota</taxon>
        <taxon>Agaricomycotina</taxon>
        <taxon>Agaricomycetes</taxon>
        <taxon>Agaricomycetidae</taxon>
        <taxon>Agaricales</taxon>
        <taxon>Pleurotineae</taxon>
        <taxon>Pleurotaceae</taxon>
        <taxon>Hohenbuehelia</taxon>
    </lineage>
</organism>
<keyword evidence="2" id="KW-1185">Reference proteome</keyword>
<gene>
    <name evidence="1" type="ORF">HGRIS_006520</name>
</gene>
<comment type="caution">
    <text evidence="1">The sequence shown here is derived from an EMBL/GenBank/DDBJ whole genome shotgun (WGS) entry which is preliminary data.</text>
</comment>
<dbReference type="Proteomes" id="UP001556367">
    <property type="component" value="Unassembled WGS sequence"/>
</dbReference>